<gene>
    <name evidence="2" type="ORF">vBLenPICBM2__52</name>
</gene>
<dbReference type="Proteomes" id="UP000273515">
    <property type="component" value="Segment"/>
</dbReference>
<reference evidence="3" key="1">
    <citation type="submission" date="2017-07" db="EMBL/GenBank/DDBJ databases">
        <title>Cobaviruses - a newly discovered phage group infecting protist-associated Rhodobacteraceae is ubiquitous in highly productive marine areas.</title>
        <authorList>
            <person name="Bischoff V."/>
            <person name="Bunk B."/>
            <person name="Meier-Kolthoff J."/>
            <person name="Sproer C."/>
            <person name="Poehlein A."/>
            <person name="Dogs M."/>
            <person name="Daniel R."/>
            <person name="Overmann J."/>
            <person name="Goker M."/>
            <person name="Simon M."/>
            <person name="Brinkhoff T."/>
            <person name="Moraru C."/>
        </authorList>
    </citation>
    <scope>NUCLEOTIDE SEQUENCE [LARGE SCALE GENOMIC DNA]</scope>
</reference>
<feature type="domain" description="Phage tail assembly chaperone-like" evidence="1">
    <location>
        <begin position="70"/>
        <end position="132"/>
    </location>
</feature>
<evidence type="ECO:0000313" key="2">
    <source>
        <dbReference type="EMBL" id="AYP28111.1"/>
    </source>
</evidence>
<organism evidence="2 3">
    <name type="scientific">Lentibacter phage vB_LenP_ICBM2</name>
    <dbReference type="NCBI Taxonomy" id="2847823"/>
    <lineage>
        <taxon>Viruses</taxon>
        <taxon>Duplodnaviria</taxon>
        <taxon>Heunggongvirae</taxon>
        <taxon>Uroviricota</taxon>
        <taxon>Caudoviricetes</taxon>
        <taxon>Zobellviridae</taxon>
        <taxon>Cobavirinae</taxon>
        <taxon>Veravirus</taxon>
        <taxon>Veravirus septentrionalis</taxon>
    </lineage>
</organism>
<dbReference type="EMBL" id="MF431616">
    <property type="protein sequence ID" value="AYP28111.1"/>
    <property type="molecule type" value="Genomic_DNA"/>
</dbReference>
<evidence type="ECO:0000313" key="3">
    <source>
        <dbReference type="Proteomes" id="UP000273515"/>
    </source>
</evidence>
<evidence type="ECO:0000259" key="1">
    <source>
        <dbReference type="Pfam" id="PF16778"/>
    </source>
</evidence>
<protein>
    <submittedName>
        <fullName evidence="2">Tail assembly chaperone protein</fullName>
    </submittedName>
</protein>
<proteinExistence type="predicted"/>
<sequence length="134" mass="14572">MNYRSAQYIDSTRIDCEIEHPEFGWIPYTLDPADTDMTIDNNHLLAAMASAGDVAAYVPPTQAELDEAAAQAVRATRDMKLASEVDPIAGNALRWAALDADTQAAWAAYRQALLDVPAQAGFPHNVTWPEVPST</sequence>
<accession>A0A3G2YRR9</accession>
<name>A0A3G2YRR9_9CAUD</name>
<dbReference type="Pfam" id="PF16778">
    <property type="entry name" value="Phage_tail_APC"/>
    <property type="match status" value="1"/>
</dbReference>
<keyword evidence="3" id="KW-1185">Reference proteome</keyword>
<reference evidence="2 3" key="2">
    <citation type="journal article" date="2019" name="ISME J.">
        <title>Cobaviruses - a new globally distributed phage group infecting Rhodobacteraceae in marine ecosystems.</title>
        <authorList>
            <person name="Bischoff V."/>
            <person name="Bunk B."/>
            <person name="Meier-Kolthoff J.P."/>
            <person name="Sproer C."/>
            <person name="Poehlein A."/>
            <person name="Dogs M."/>
            <person name="Nguyen M."/>
            <person name="Petersen J."/>
            <person name="Daniel R."/>
            <person name="Overmann J."/>
            <person name="Goker M."/>
            <person name="Simon M."/>
            <person name="Brinkhoff T."/>
            <person name="Moraru C."/>
        </authorList>
    </citation>
    <scope>NUCLEOTIDE SEQUENCE [LARGE SCALE GENOMIC DNA]</scope>
</reference>
<dbReference type="InterPro" id="IPR031893">
    <property type="entry name" value="Phage_tail_APC"/>
</dbReference>